<dbReference type="Proteomes" id="UP000828390">
    <property type="component" value="Unassembled WGS sequence"/>
</dbReference>
<feature type="compositionally biased region" description="Polar residues" evidence="1">
    <location>
        <begin position="193"/>
        <end position="202"/>
    </location>
</feature>
<proteinExistence type="predicted"/>
<reference evidence="2" key="2">
    <citation type="submission" date="2020-11" db="EMBL/GenBank/DDBJ databases">
        <authorList>
            <person name="McCartney M.A."/>
            <person name="Auch B."/>
            <person name="Kono T."/>
            <person name="Mallez S."/>
            <person name="Becker A."/>
            <person name="Gohl D.M."/>
            <person name="Silverstein K.A.T."/>
            <person name="Koren S."/>
            <person name="Bechman K.B."/>
            <person name="Herman A."/>
            <person name="Abrahante J.E."/>
            <person name="Garbe J."/>
        </authorList>
    </citation>
    <scope>NUCLEOTIDE SEQUENCE</scope>
    <source>
        <strain evidence="2">Duluth1</strain>
        <tissue evidence="2">Whole animal</tissue>
    </source>
</reference>
<protein>
    <submittedName>
        <fullName evidence="2">Uncharacterized protein</fullName>
    </submittedName>
</protein>
<organism evidence="2 3">
    <name type="scientific">Dreissena polymorpha</name>
    <name type="common">Zebra mussel</name>
    <name type="synonym">Mytilus polymorpha</name>
    <dbReference type="NCBI Taxonomy" id="45954"/>
    <lineage>
        <taxon>Eukaryota</taxon>
        <taxon>Metazoa</taxon>
        <taxon>Spiralia</taxon>
        <taxon>Lophotrochozoa</taxon>
        <taxon>Mollusca</taxon>
        <taxon>Bivalvia</taxon>
        <taxon>Autobranchia</taxon>
        <taxon>Heteroconchia</taxon>
        <taxon>Euheterodonta</taxon>
        <taxon>Imparidentia</taxon>
        <taxon>Neoheterodontei</taxon>
        <taxon>Myida</taxon>
        <taxon>Dreissenoidea</taxon>
        <taxon>Dreissenidae</taxon>
        <taxon>Dreissena</taxon>
    </lineage>
</organism>
<name>A0A9D4GJH2_DREPO</name>
<accession>A0A9D4GJH2</accession>
<evidence type="ECO:0000256" key="1">
    <source>
        <dbReference type="SAM" id="MobiDB-lite"/>
    </source>
</evidence>
<keyword evidence="3" id="KW-1185">Reference proteome</keyword>
<gene>
    <name evidence="2" type="ORF">DPMN_119605</name>
</gene>
<evidence type="ECO:0000313" key="2">
    <source>
        <dbReference type="EMBL" id="KAH3818018.1"/>
    </source>
</evidence>
<sequence length="225" mass="25104">MDLLAQRDFSPEDHILISKWLNRWTMFVSEEQTANTIVSLSHDVVARGKTIDLSQKKRTHKNKKGTAKPTCQQLVLKNTSDELHDPNNTALTDIECEYNRDGGQIDICISTNHIDHSVGNGNAVHIPTLLNTGDVLQSANNLNDCLTTEMISTDDATQYINNLDNEHMPNLFDTECVVQSVNYIGDEQTNLLGTDDVMQSDNSGDDEQTLNIMPFPENEKNDSIG</sequence>
<comment type="caution">
    <text evidence="2">The sequence shown here is derived from an EMBL/GenBank/DDBJ whole genome shotgun (WGS) entry which is preliminary data.</text>
</comment>
<dbReference type="AlphaFoldDB" id="A0A9D4GJH2"/>
<reference evidence="2" key="1">
    <citation type="journal article" date="2019" name="bioRxiv">
        <title>The Genome of the Zebra Mussel, Dreissena polymorpha: A Resource for Invasive Species Research.</title>
        <authorList>
            <person name="McCartney M.A."/>
            <person name="Auch B."/>
            <person name="Kono T."/>
            <person name="Mallez S."/>
            <person name="Zhang Y."/>
            <person name="Obille A."/>
            <person name="Becker A."/>
            <person name="Abrahante J.E."/>
            <person name="Garbe J."/>
            <person name="Badalamenti J.P."/>
            <person name="Herman A."/>
            <person name="Mangelson H."/>
            <person name="Liachko I."/>
            <person name="Sullivan S."/>
            <person name="Sone E.D."/>
            <person name="Koren S."/>
            <person name="Silverstein K.A.T."/>
            <person name="Beckman K.B."/>
            <person name="Gohl D.M."/>
        </authorList>
    </citation>
    <scope>NUCLEOTIDE SEQUENCE</scope>
    <source>
        <strain evidence="2">Duluth1</strain>
        <tissue evidence="2">Whole animal</tissue>
    </source>
</reference>
<feature type="region of interest" description="Disordered" evidence="1">
    <location>
        <begin position="193"/>
        <end position="225"/>
    </location>
</feature>
<dbReference type="EMBL" id="JAIWYP010000005">
    <property type="protein sequence ID" value="KAH3818018.1"/>
    <property type="molecule type" value="Genomic_DNA"/>
</dbReference>
<evidence type="ECO:0000313" key="3">
    <source>
        <dbReference type="Proteomes" id="UP000828390"/>
    </source>
</evidence>